<name>A0A291GVK7_9MICO</name>
<evidence type="ECO:0000313" key="2">
    <source>
        <dbReference type="EMBL" id="ATG54218.1"/>
    </source>
</evidence>
<dbReference type="InterPro" id="IPR036388">
    <property type="entry name" value="WH-like_DNA-bd_sf"/>
</dbReference>
<evidence type="ECO:0000313" key="3">
    <source>
        <dbReference type="Proteomes" id="UP000217889"/>
    </source>
</evidence>
<dbReference type="InterPro" id="IPR048846">
    <property type="entry name" value="PaaX-like_central"/>
</dbReference>
<dbReference type="RefSeq" id="WP_096798690.1">
    <property type="nucleotide sequence ID" value="NZ_CP023564.1"/>
</dbReference>
<evidence type="ECO:0000259" key="1">
    <source>
        <dbReference type="Pfam" id="PF20803"/>
    </source>
</evidence>
<gene>
    <name evidence="2" type="ORF">CFK41_05075</name>
</gene>
<dbReference type="GO" id="GO:0006351">
    <property type="term" value="P:DNA-templated transcription"/>
    <property type="evidence" value="ECO:0007669"/>
    <property type="project" value="TreeGrafter"/>
</dbReference>
<proteinExistence type="predicted"/>
<reference evidence="2 3" key="1">
    <citation type="journal article" date="2014" name="Int. J. Syst. Evol. Microbiol.">
        <title>Brachybacterium ginsengisoli sp. nov., isolated from soil of a ginseng field.</title>
        <authorList>
            <person name="Hoang V.A."/>
            <person name="Kim Y.J."/>
            <person name="Nguyen N.L."/>
            <person name="Yang D.C."/>
        </authorList>
    </citation>
    <scope>NUCLEOTIDE SEQUENCE [LARGE SCALE GENOMIC DNA]</scope>
    <source>
        <strain evidence="2 3">DCY80</strain>
    </source>
</reference>
<dbReference type="OrthoDB" id="2270427at2"/>
<dbReference type="Pfam" id="PF20803">
    <property type="entry name" value="PaaX_M"/>
    <property type="match status" value="1"/>
</dbReference>
<dbReference type="PANTHER" id="PTHR30319:SF1">
    <property type="entry name" value="TRANSCRIPTIONAL REPRESSOR PAAX"/>
    <property type="match status" value="1"/>
</dbReference>
<dbReference type="EMBL" id="CP023564">
    <property type="protein sequence ID" value="ATG54218.1"/>
    <property type="molecule type" value="Genomic_DNA"/>
</dbReference>
<dbReference type="Proteomes" id="UP000217889">
    <property type="component" value="Chromosome"/>
</dbReference>
<sequence length="270" mass="29628">MDMQITPRTLVEAFLPFEGEVSLAEVYAVANLAGLEDQPVRLAIRRLVAAGGVVQHGRGRAGSLTLTGTGLRRLQRDRQSLALAFAQDAGEVRWDGSWLLIAVSAPEADRHVRDSLRRELLKLGAATISTGLYASPHDLRDMLSADSMRYVATATTADLSVRGVNDPLVIAEMLWPKASIIEPYQGIQDAIAQEADTSSLPKEVRLLILAEALERAMRDDPLVPPELRSCTWPPTKVREEWAHRWEELSTDGGTTIYSGWWPPAQASALL</sequence>
<protein>
    <submittedName>
        <fullName evidence="2">PaaX family transcriptional regulator</fullName>
    </submittedName>
</protein>
<organism evidence="2 3">
    <name type="scientific">Brachybacterium ginsengisoli</name>
    <dbReference type="NCBI Taxonomy" id="1331682"/>
    <lineage>
        <taxon>Bacteria</taxon>
        <taxon>Bacillati</taxon>
        <taxon>Actinomycetota</taxon>
        <taxon>Actinomycetes</taxon>
        <taxon>Micrococcales</taxon>
        <taxon>Dermabacteraceae</taxon>
        <taxon>Brachybacterium</taxon>
    </lineage>
</organism>
<dbReference type="PANTHER" id="PTHR30319">
    <property type="entry name" value="PHENYLACETIC ACID REGULATOR-RELATED TRANSCRIPTIONAL REPRESSOR"/>
    <property type="match status" value="1"/>
</dbReference>
<feature type="domain" description="Transcriptional repressor PaaX-like central Cas2-like" evidence="1">
    <location>
        <begin position="93"/>
        <end position="145"/>
    </location>
</feature>
<dbReference type="AlphaFoldDB" id="A0A291GVK7"/>
<keyword evidence="3" id="KW-1185">Reference proteome</keyword>
<dbReference type="Gene3D" id="3.30.70.2650">
    <property type="match status" value="1"/>
</dbReference>
<accession>A0A291GVK7</accession>
<dbReference type="KEGG" id="bgg:CFK41_05075"/>
<dbReference type="Gene3D" id="1.10.10.10">
    <property type="entry name" value="Winged helix-like DNA-binding domain superfamily/Winged helix DNA-binding domain"/>
    <property type="match status" value="1"/>
</dbReference>